<dbReference type="AlphaFoldDB" id="Q7UA88"/>
<dbReference type="Proteomes" id="UP000001422">
    <property type="component" value="Chromosome"/>
</dbReference>
<evidence type="ECO:0000256" key="2">
    <source>
        <dbReference type="SAM" id="Phobius"/>
    </source>
</evidence>
<feature type="transmembrane region" description="Helical" evidence="2">
    <location>
        <begin position="12"/>
        <end position="34"/>
    </location>
</feature>
<keyword evidence="2" id="KW-1133">Transmembrane helix</keyword>
<name>Q7UA88_PARMW</name>
<organism evidence="3 4">
    <name type="scientific">Parasynechococcus marenigrum (strain WH8102)</name>
    <dbReference type="NCBI Taxonomy" id="84588"/>
    <lineage>
        <taxon>Bacteria</taxon>
        <taxon>Bacillati</taxon>
        <taxon>Cyanobacteriota</taxon>
        <taxon>Cyanophyceae</taxon>
        <taxon>Synechococcales</taxon>
        <taxon>Prochlorococcaceae</taxon>
        <taxon>Parasynechococcus</taxon>
        <taxon>Parasynechococcus marenigrum</taxon>
    </lineage>
</organism>
<dbReference type="NCBIfam" id="NF038305">
    <property type="entry name" value="HpsJ_fam"/>
    <property type="match status" value="1"/>
</dbReference>
<reference evidence="3 4" key="1">
    <citation type="journal article" date="2003" name="Nature">
        <title>The genome of a motile marine Synechococcus.</title>
        <authorList>
            <person name="Palenik B."/>
            <person name="Brahamsha B."/>
            <person name="Larimer F."/>
            <person name="Land M."/>
            <person name="Hauser L."/>
            <person name="Chain P."/>
            <person name="Lamerdin J."/>
            <person name="Regala W."/>
            <person name="Allen E.A."/>
            <person name="McCarren J."/>
            <person name="Paulsen I."/>
            <person name="Dufresne A."/>
            <person name="Partensky F."/>
            <person name="Webb E."/>
            <person name="Waterbury J."/>
        </authorList>
    </citation>
    <scope>NUCLEOTIDE SEQUENCE [LARGE SCALE GENOMIC DNA]</scope>
    <source>
        <strain evidence="3 4">WH8102</strain>
    </source>
</reference>
<proteinExistence type="predicted"/>
<dbReference type="EMBL" id="BX569689">
    <property type="protein sequence ID" value="CAE06523.1"/>
    <property type="molecule type" value="Genomic_DNA"/>
</dbReference>
<dbReference type="STRING" id="84588.SYNW0008"/>
<dbReference type="KEGG" id="syw:SYNW0008"/>
<evidence type="ECO:0000313" key="3">
    <source>
        <dbReference type="EMBL" id="CAE06523.1"/>
    </source>
</evidence>
<accession>Q7UA88</accession>
<keyword evidence="4" id="KW-1185">Reference proteome</keyword>
<keyword evidence="1" id="KW-0175">Coiled coil</keyword>
<feature type="transmembrane region" description="Helical" evidence="2">
    <location>
        <begin position="78"/>
        <end position="100"/>
    </location>
</feature>
<dbReference type="RefSeq" id="WP_011126889.1">
    <property type="nucleotide sequence ID" value="NC_005070.1"/>
</dbReference>
<dbReference type="InterPro" id="IPR047709">
    <property type="entry name" value="HpsJ-like"/>
</dbReference>
<sequence>MGAGDSRLAPLLRWLGLTMVVILLLQMAAVLVGVDWSDDTTRPQVTGPLVALAPLGFLGLLVALMGDRLDNPRRRQTPLRWLICGLSALLAVGMLLAIPFSLDGASGDPAQAENLEQGRLALVEARQFRADDERVKAVGEQLAQAGQLAADASDEDKIKAAETLIDEQIAQMDQQLKKVEGQQNRQSQQLLIGGTASAAVLAVAFVLLALTAVL</sequence>
<feature type="transmembrane region" description="Helical" evidence="2">
    <location>
        <begin position="190"/>
        <end position="213"/>
    </location>
</feature>
<protein>
    <submittedName>
        <fullName evidence="3">Uncharacterized protein</fullName>
    </submittedName>
</protein>
<keyword evidence="2" id="KW-0812">Transmembrane</keyword>
<dbReference type="eggNOG" id="ENOG5033WYV">
    <property type="taxonomic scope" value="Bacteria"/>
</dbReference>
<feature type="transmembrane region" description="Helical" evidence="2">
    <location>
        <begin position="46"/>
        <end position="66"/>
    </location>
</feature>
<dbReference type="HOGENOM" id="CLU_1299212_0_0_3"/>
<keyword evidence="2" id="KW-0472">Membrane</keyword>
<gene>
    <name evidence="3" type="ordered locus">SYNW0008</name>
</gene>
<evidence type="ECO:0000256" key="1">
    <source>
        <dbReference type="SAM" id="Coils"/>
    </source>
</evidence>
<feature type="coiled-coil region" evidence="1">
    <location>
        <begin position="158"/>
        <end position="189"/>
    </location>
</feature>
<evidence type="ECO:0000313" key="4">
    <source>
        <dbReference type="Proteomes" id="UP000001422"/>
    </source>
</evidence>